<evidence type="ECO:0000259" key="5">
    <source>
        <dbReference type="PROSITE" id="PS51005"/>
    </source>
</evidence>
<evidence type="ECO:0000313" key="7">
    <source>
        <dbReference type="Proteomes" id="UP000017836"/>
    </source>
</evidence>
<accession>W1NTX3</accession>
<keyword evidence="4" id="KW-0539">Nucleus</keyword>
<evidence type="ECO:0000256" key="2">
    <source>
        <dbReference type="ARBA" id="ARBA00023125"/>
    </source>
</evidence>
<name>W1NTX3_AMBTC</name>
<protein>
    <recommendedName>
        <fullName evidence="5">NAC domain-containing protein</fullName>
    </recommendedName>
</protein>
<dbReference type="EMBL" id="KI395531">
    <property type="protein sequence ID" value="ERM98079.1"/>
    <property type="molecule type" value="Genomic_DNA"/>
</dbReference>
<dbReference type="GO" id="GO:0006355">
    <property type="term" value="P:regulation of DNA-templated transcription"/>
    <property type="evidence" value="ECO:0007669"/>
    <property type="project" value="InterPro"/>
</dbReference>
<dbReference type="Pfam" id="PF02365">
    <property type="entry name" value="NAM"/>
    <property type="match status" value="1"/>
</dbReference>
<evidence type="ECO:0000256" key="3">
    <source>
        <dbReference type="ARBA" id="ARBA00023163"/>
    </source>
</evidence>
<evidence type="ECO:0000313" key="6">
    <source>
        <dbReference type="EMBL" id="ERM98079.1"/>
    </source>
</evidence>
<dbReference type="InterPro" id="IPR003441">
    <property type="entry name" value="NAC-dom"/>
</dbReference>
<sequence length="130" mass="15241">MVYKEDEWYFFATTTRLPNECLTTTGHWRDISQAKEIFDRRDRYLGSRFTLTLILDNPRQDTEWYLDEFHLSSEIPQRNGTFIHSNQDTTQSLPSSPLLVLCKIYKEEDYCDSQSGTPLETENLGSVFDA</sequence>
<feature type="domain" description="NAC" evidence="5">
    <location>
        <begin position="1"/>
        <end position="107"/>
    </location>
</feature>
<dbReference type="HOGENOM" id="CLU_1940983_0_0_1"/>
<keyword evidence="3" id="KW-0804">Transcription</keyword>
<keyword evidence="1" id="KW-0805">Transcription regulation</keyword>
<dbReference type="GO" id="GO:0003677">
    <property type="term" value="F:DNA binding"/>
    <property type="evidence" value="ECO:0007669"/>
    <property type="project" value="UniProtKB-KW"/>
</dbReference>
<reference evidence="7" key="1">
    <citation type="journal article" date="2013" name="Science">
        <title>The Amborella genome and the evolution of flowering plants.</title>
        <authorList>
            <consortium name="Amborella Genome Project"/>
        </authorList>
    </citation>
    <scope>NUCLEOTIDE SEQUENCE [LARGE SCALE GENOMIC DNA]</scope>
</reference>
<dbReference type="SUPFAM" id="SSF101941">
    <property type="entry name" value="NAC domain"/>
    <property type="match status" value="1"/>
</dbReference>
<keyword evidence="2" id="KW-0238">DNA-binding</keyword>
<dbReference type="Proteomes" id="UP000017836">
    <property type="component" value="Unassembled WGS sequence"/>
</dbReference>
<evidence type="ECO:0000256" key="4">
    <source>
        <dbReference type="ARBA" id="ARBA00023242"/>
    </source>
</evidence>
<dbReference type="InterPro" id="IPR036093">
    <property type="entry name" value="NAC_dom_sf"/>
</dbReference>
<dbReference type="PROSITE" id="PS51005">
    <property type="entry name" value="NAC"/>
    <property type="match status" value="1"/>
</dbReference>
<dbReference type="Gramene" id="ERM98079">
    <property type="protein sequence ID" value="ERM98079"/>
    <property type="gene ID" value="AMTR_s00210p00022040"/>
</dbReference>
<keyword evidence="7" id="KW-1185">Reference proteome</keyword>
<gene>
    <name evidence="6" type="ORF">AMTR_s00210p00022040</name>
</gene>
<organism evidence="6 7">
    <name type="scientific">Amborella trichopoda</name>
    <dbReference type="NCBI Taxonomy" id="13333"/>
    <lineage>
        <taxon>Eukaryota</taxon>
        <taxon>Viridiplantae</taxon>
        <taxon>Streptophyta</taxon>
        <taxon>Embryophyta</taxon>
        <taxon>Tracheophyta</taxon>
        <taxon>Spermatophyta</taxon>
        <taxon>Magnoliopsida</taxon>
        <taxon>Amborellales</taxon>
        <taxon>Amborellaceae</taxon>
        <taxon>Amborella</taxon>
    </lineage>
</organism>
<dbReference type="AlphaFoldDB" id="W1NTX3"/>
<dbReference type="Gene3D" id="2.170.150.80">
    <property type="entry name" value="NAC domain"/>
    <property type="match status" value="1"/>
</dbReference>
<evidence type="ECO:0000256" key="1">
    <source>
        <dbReference type="ARBA" id="ARBA00023015"/>
    </source>
</evidence>
<proteinExistence type="predicted"/>